<feature type="transmembrane region" description="Helical" evidence="6">
    <location>
        <begin position="165"/>
        <end position="181"/>
    </location>
</feature>
<feature type="transmembrane region" description="Helical" evidence="6">
    <location>
        <begin position="399"/>
        <end position="420"/>
    </location>
</feature>
<evidence type="ECO:0000256" key="6">
    <source>
        <dbReference type="SAM" id="Phobius"/>
    </source>
</evidence>
<accession>A0ABQ4K724</accession>
<dbReference type="Pfam" id="PF01943">
    <property type="entry name" value="Polysacc_synt"/>
    <property type="match status" value="1"/>
</dbReference>
<evidence type="ECO:0000256" key="4">
    <source>
        <dbReference type="ARBA" id="ARBA00022989"/>
    </source>
</evidence>
<feature type="transmembrane region" description="Helical" evidence="6">
    <location>
        <begin position="124"/>
        <end position="144"/>
    </location>
</feature>
<dbReference type="InterPro" id="IPR002797">
    <property type="entry name" value="Polysacc_synth"/>
</dbReference>
<feature type="transmembrane region" description="Helical" evidence="6">
    <location>
        <begin position="245"/>
        <end position="267"/>
    </location>
</feature>
<comment type="subcellular location">
    <subcellularLocation>
        <location evidence="1">Cell membrane</location>
        <topology evidence="1">Multi-pass membrane protein</topology>
    </subcellularLocation>
</comment>
<proteinExistence type="predicted"/>
<evidence type="ECO:0000313" key="8">
    <source>
        <dbReference type="Proteomes" id="UP000680279"/>
    </source>
</evidence>
<evidence type="ECO:0000256" key="5">
    <source>
        <dbReference type="ARBA" id="ARBA00023136"/>
    </source>
</evidence>
<dbReference type="Proteomes" id="UP000680279">
    <property type="component" value="Unassembled WGS sequence"/>
</dbReference>
<evidence type="ECO:0000313" key="7">
    <source>
        <dbReference type="EMBL" id="GIN20943.1"/>
    </source>
</evidence>
<feature type="transmembrane region" description="Helical" evidence="6">
    <location>
        <begin position="50"/>
        <end position="74"/>
    </location>
</feature>
<keyword evidence="5 6" id="KW-0472">Membrane</keyword>
<keyword evidence="3 6" id="KW-0812">Transmembrane</keyword>
<feature type="transmembrane region" description="Helical" evidence="6">
    <location>
        <begin position="15"/>
        <end position="38"/>
    </location>
</feature>
<keyword evidence="2" id="KW-1003">Cell membrane</keyword>
<sequence length="521" mass="59508">MMNNQARTHSSLKNLSYLMVGQILGISVSFIARIVFVRTLSVEYLGLDGLFTNIITILSLVELGIGPALVFSLYKPIAENNIELIKSLLKLYQKAYLIIGSLIILLGITVAPFIHYLIKDMPVIPHLHFIFILFVLNAAVTYFYSYKRSLIIADQRKYIDATYRYGGFILLNIVQCIVLIIWKNFIFFVICQLILNILENILASRTADRLYPFLKSKKVAKLDRAFIKGIYKNVKAMAMHRMGNVIVLSTDNILISSFVGLLAVGLYSNYRLILTALNIVLMQFFEAVKSSVGNFGVTESKARTKEIFKKIYFMNFWLYGFASVGILCTVNPMIELWIGEKFIFSMDIVLLIVIHFFLDGMRRATLTFRDALGLYWYDRYKPVAESLINMAGSIMLLKIMGIGGIFLGTIISILTTCFWVEPYVLYKYGFHISSKAYFISYSKYLLATVMAATISYGICALLPETNVLVLASKIMISIVATNLLFFMMFRKTDEFQYFKDLILDVIRKTVFKKKLPEVKNF</sequence>
<keyword evidence="4 6" id="KW-1133">Transmembrane helix</keyword>
<name>A0ABQ4K724_9BACI</name>
<reference evidence="7 8" key="1">
    <citation type="submission" date="2021-03" db="EMBL/GenBank/DDBJ databases">
        <title>Antimicrobial resistance genes in bacteria isolated from Japanese honey, and their potential for conferring macrolide and lincosamide resistance in the American foulbrood pathogen Paenibacillus larvae.</title>
        <authorList>
            <person name="Okamoto M."/>
            <person name="Kumagai M."/>
            <person name="Kanamori H."/>
            <person name="Takamatsu D."/>
        </authorList>
    </citation>
    <scope>NUCLEOTIDE SEQUENCE [LARGE SCALE GENOMIC DNA]</scope>
    <source>
        <strain evidence="7 8">J1TS3</strain>
    </source>
</reference>
<dbReference type="EMBL" id="BOQT01000006">
    <property type="protein sequence ID" value="GIN20943.1"/>
    <property type="molecule type" value="Genomic_DNA"/>
</dbReference>
<evidence type="ECO:0000256" key="2">
    <source>
        <dbReference type="ARBA" id="ARBA00022475"/>
    </source>
</evidence>
<feature type="transmembrane region" description="Helical" evidence="6">
    <location>
        <begin position="441"/>
        <end position="463"/>
    </location>
</feature>
<dbReference type="PANTHER" id="PTHR30250">
    <property type="entry name" value="PST FAMILY PREDICTED COLANIC ACID TRANSPORTER"/>
    <property type="match status" value="1"/>
</dbReference>
<feature type="transmembrane region" description="Helical" evidence="6">
    <location>
        <begin position="342"/>
        <end position="358"/>
    </location>
</feature>
<dbReference type="InterPro" id="IPR050833">
    <property type="entry name" value="Poly_Biosynth_Transport"/>
</dbReference>
<feature type="transmembrane region" description="Helical" evidence="6">
    <location>
        <begin position="311"/>
        <end position="330"/>
    </location>
</feature>
<comment type="caution">
    <text evidence="7">The sequence shown here is derived from an EMBL/GenBank/DDBJ whole genome shotgun (WGS) entry which is preliminary data.</text>
</comment>
<evidence type="ECO:0000256" key="3">
    <source>
        <dbReference type="ARBA" id="ARBA00022692"/>
    </source>
</evidence>
<feature type="transmembrane region" description="Helical" evidence="6">
    <location>
        <begin position="95"/>
        <end position="118"/>
    </location>
</feature>
<protein>
    <submittedName>
        <fullName evidence="7">Oligosaccharide transporter</fullName>
    </submittedName>
</protein>
<feature type="transmembrane region" description="Helical" evidence="6">
    <location>
        <begin position="469"/>
        <end position="489"/>
    </location>
</feature>
<keyword evidence="8" id="KW-1185">Reference proteome</keyword>
<evidence type="ECO:0000256" key="1">
    <source>
        <dbReference type="ARBA" id="ARBA00004651"/>
    </source>
</evidence>
<dbReference type="PANTHER" id="PTHR30250:SF26">
    <property type="entry name" value="PSMA PROTEIN"/>
    <property type="match status" value="1"/>
</dbReference>
<gene>
    <name evidence="7" type="primary">cps2I</name>
    <name evidence="7" type="ORF">J1TS3_20770</name>
</gene>
<organism evidence="7 8">
    <name type="scientific">Siminovitchia fordii</name>
    <dbReference type="NCBI Taxonomy" id="254759"/>
    <lineage>
        <taxon>Bacteria</taxon>
        <taxon>Bacillati</taxon>
        <taxon>Bacillota</taxon>
        <taxon>Bacilli</taxon>
        <taxon>Bacillales</taxon>
        <taxon>Bacillaceae</taxon>
        <taxon>Siminovitchia</taxon>
    </lineage>
</organism>